<evidence type="ECO:0000313" key="2">
    <source>
        <dbReference type="Proteomes" id="UP000652755"/>
    </source>
</evidence>
<dbReference type="SUPFAM" id="SSF142906">
    <property type="entry name" value="YjbR-like"/>
    <property type="match status" value="1"/>
</dbReference>
<dbReference type="Pfam" id="PF04237">
    <property type="entry name" value="YjbR"/>
    <property type="match status" value="1"/>
</dbReference>
<gene>
    <name evidence="1" type="ORF">H7U22_03155</name>
</gene>
<proteinExistence type="predicted"/>
<reference evidence="1 2" key="1">
    <citation type="submission" date="2020-08" db="EMBL/GenBank/DDBJ databases">
        <authorList>
            <person name="Sun Q."/>
            <person name="Inoue M."/>
        </authorList>
    </citation>
    <scope>NUCLEOTIDE SEQUENCE [LARGE SCALE GENOMIC DNA]</scope>
    <source>
        <strain evidence="1 2">CCM 8938</strain>
    </source>
</reference>
<dbReference type="InterPro" id="IPR038056">
    <property type="entry name" value="YjbR-like_sf"/>
</dbReference>
<name>A0ABR7KMV1_9SPHI</name>
<dbReference type="Proteomes" id="UP000652755">
    <property type="component" value="Unassembled WGS sequence"/>
</dbReference>
<protein>
    <submittedName>
        <fullName evidence="1">MmcQ/YjbR family DNA-binding protein</fullName>
    </submittedName>
</protein>
<dbReference type="EMBL" id="JACRYL010000002">
    <property type="protein sequence ID" value="MBC6109412.1"/>
    <property type="molecule type" value="Genomic_DNA"/>
</dbReference>
<dbReference type="Gene3D" id="3.90.1150.30">
    <property type="match status" value="1"/>
</dbReference>
<keyword evidence="2" id="KW-1185">Reference proteome</keyword>
<dbReference type="GO" id="GO:0003677">
    <property type="term" value="F:DNA binding"/>
    <property type="evidence" value="ECO:0007669"/>
    <property type="project" value="UniProtKB-KW"/>
</dbReference>
<comment type="caution">
    <text evidence="1">The sequence shown here is derived from an EMBL/GenBank/DDBJ whole genome shotgun (WGS) entry which is preliminary data.</text>
</comment>
<organism evidence="1 2">
    <name type="scientific">Pedobacter fastidiosus</name>
    <dbReference type="NCBI Taxonomy" id="2765361"/>
    <lineage>
        <taxon>Bacteria</taxon>
        <taxon>Pseudomonadati</taxon>
        <taxon>Bacteroidota</taxon>
        <taxon>Sphingobacteriia</taxon>
        <taxon>Sphingobacteriales</taxon>
        <taxon>Sphingobacteriaceae</taxon>
        <taxon>Pedobacter</taxon>
    </lineage>
</organism>
<sequence length="112" mass="12674">MDSKAFIQLALSFDEANEQPHFEKTSFRVNKKIFATLDLTKLSASLKLKEVDQSVFCNFNAENIYPANGAWGKQGWTVFEIKNLNLEMIKDALTLSYCNVAPMLRTAVVTHI</sequence>
<accession>A0ABR7KMV1</accession>
<evidence type="ECO:0000313" key="1">
    <source>
        <dbReference type="EMBL" id="MBC6109412.1"/>
    </source>
</evidence>
<dbReference type="RefSeq" id="WP_187069889.1">
    <property type="nucleotide sequence ID" value="NZ_JACRYL010000002.1"/>
</dbReference>
<dbReference type="InterPro" id="IPR058532">
    <property type="entry name" value="YjbR/MT2646/Rv2570-like"/>
</dbReference>
<keyword evidence="1" id="KW-0238">DNA-binding</keyword>